<dbReference type="EMBL" id="CP012670">
    <property type="protein sequence ID" value="AUX20353.1"/>
    <property type="molecule type" value="Genomic_DNA"/>
</dbReference>
<dbReference type="AlphaFoldDB" id="A0A4P2PV99"/>
<dbReference type="Proteomes" id="UP000295781">
    <property type="component" value="Chromosome"/>
</dbReference>
<dbReference type="InterPro" id="IPR049806">
    <property type="entry name" value="MasK-like_C"/>
</dbReference>
<accession>A0A4P2PV99</accession>
<gene>
    <name evidence="1" type="ORF">SOCEGT47_008210</name>
</gene>
<evidence type="ECO:0000313" key="1">
    <source>
        <dbReference type="EMBL" id="AUX20353.1"/>
    </source>
</evidence>
<name>A0A4P2PV99_SORCE</name>
<proteinExistence type="predicted"/>
<protein>
    <submittedName>
        <fullName evidence="1">Uncharacterized protein</fullName>
    </submittedName>
</protein>
<organism evidence="1 2">
    <name type="scientific">Sorangium cellulosum</name>
    <name type="common">Polyangium cellulosum</name>
    <dbReference type="NCBI Taxonomy" id="56"/>
    <lineage>
        <taxon>Bacteria</taxon>
        <taxon>Pseudomonadati</taxon>
        <taxon>Myxococcota</taxon>
        <taxon>Polyangia</taxon>
        <taxon>Polyangiales</taxon>
        <taxon>Polyangiaceae</taxon>
        <taxon>Sorangium</taxon>
    </lineage>
</organism>
<evidence type="ECO:0000313" key="2">
    <source>
        <dbReference type="Proteomes" id="UP000295781"/>
    </source>
</evidence>
<reference evidence="1 2" key="1">
    <citation type="submission" date="2015-09" db="EMBL/GenBank/DDBJ databases">
        <title>Sorangium comparison.</title>
        <authorList>
            <person name="Zaburannyi N."/>
            <person name="Bunk B."/>
            <person name="Overmann J."/>
            <person name="Mueller R."/>
        </authorList>
    </citation>
    <scope>NUCLEOTIDE SEQUENCE [LARGE SCALE GENOMIC DNA]</scope>
    <source>
        <strain evidence="1 2">So ceGT47</strain>
    </source>
</reference>
<dbReference type="NCBIfam" id="NF033768">
    <property type="entry name" value="myxo_SS_tail"/>
    <property type="match status" value="1"/>
</dbReference>
<sequence length="149" mass="15783">MLVRGRSDGGAPRKEASMRQLLLGLFVMSLASASTGCSFAVRSPEMYRDDTAALLETRNEQIKACYDAELARNPGAQGKVTVEFLVLEDSGRITQVVVDPAGTTASEEVASCVVSSIDGLVLTPPDEKKGKAKFVWEFTVGAPKVASAS</sequence>